<sequence length="267" mass="29965">MYTIAKLLLFSLFFISCSSEKANTDEDDILIEPEAEIDDSETNNATKTPSGTCSTTVNFEDLVVETSWISQDTGNRDTFDACSVDGENWMDRYNTNIVMLTCLSGDSHRTELKENIGDEAALNHYKKMTFTAKFTGIPENGVTIAQIHNRGTDVKRPWIRLYFDHDKFIKIKETETNPTGSSSDYTTYTGPEYTENQEITITVITGENGEKKAEMSLQMGEISWTQALSPSEAWSTKSDTYYLKAGVYTEGNDTSPKVEYSAFSINH</sequence>
<evidence type="ECO:0000313" key="6">
    <source>
        <dbReference type="Proteomes" id="UP000294824"/>
    </source>
</evidence>
<dbReference type="GO" id="GO:0016829">
    <property type="term" value="F:lyase activity"/>
    <property type="evidence" value="ECO:0007669"/>
    <property type="project" value="UniProtKB-KW"/>
</dbReference>
<keyword evidence="6" id="KW-1185">Reference proteome</keyword>
<gene>
    <name evidence="4" type="ORF">DFQ06_2535</name>
    <name evidence="3" type="ORF">JCM19300_3392</name>
</gene>
<dbReference type="EMBL" id="BBNQ01000008">
    <property type="protein sequence ID" value="GAL62824.1"/>
    <property type="molecule type" value="Genomic_DNA"/>
</dbReference>
<dbReference type="Proteomes" id="UP000029644">
    <property type="component" value="Unassembled WGS sequence"/>
</dbReference>
<reference evidence="4 6" key="2">
    <citation type="submission" date="2019-03" db="EMBL/GenBank/DDBJ databases">
        <title>Genomic Encyclopedia of Type Strains, Phase III (KMG-III): the genomes of soil and plant-associated and newly described type strains.</title>
        <authorList>
            <person name="Whitman W."/>
        </authorList>
    </citation>
    <scope>NUCLEOTIDE SEQUENCE [LARGE SCALE GENOMIC DNA]</scope>
    <source>
        <strain evidence="4 6">CECT 8301</strain>
    </source>
</reference>
<dbReference type="GO" id="GO:0004553">
    <property type="term" value="F:hydrolase activity, hydrolyzing O-glycosyl compounds"/>
    <property type="evidence" value="ECO:0007669"/>
    <property type="project" value="UniProtKB-ARBA"/>
</dbReference>
<dbReference type="Pfam" id="PF08787">
    <property type="entry name" value="Alginate_lyase2"/>
    <property type="match status" value="1"/>
</dbReference>
<reference evidence="3 5" key="1">
    <citation type="journal article" date="2014" name="Genome Announc.">
        <title>Draft Genome Sequences of Marine Flavobacterium Algibacter lectus Strains SS8 and NR4.</title>
        <authorList>
            <person name="Takatani N."/>
            <person name="Nakanishi M."/>
            <person name="Meirelles P."/>
            <person name="Mino S."/>
            <person name="Suda W."/>
            <person name="Oshima K."/>
            <person name="Hattori M."/>
            <person name="Ohkuma M."/>
            <person name="Hosokawa M."/>
            <person name="Miyashita K."/>
            <person name="Thompson F.L."/>
            <person name="Niwa A."/>
            <person name="Sawabe T."/>
            <person name="Sawabe T."/>
        </authorList>
    </citation>
    <scope>NUCLEOTIDE SEQUENCE [LARGE SCALE GENOMIC DNA]</scope>
    <source>
        <strain evidence="3 5">JCM 19300</strain>
    </source>
</reference>
<accession>A0A090VHI9</accession>
<evidence type="ECO:0000313" key="3">
    <source>
        <dbReference type="EMBL" id="GAL62824.1"/>
    </source>
</evidence>
<protein>
    <submittedName>
        <fullName evidence="4">Alginate lyase</fullName>
    </submittedName>
</protein>
<dbReference type="InterPro" id="IPR013320">
    <property type="entry name" value="ConA-like_dom_sf"/>
</dbReference>
<dbReference type="Gene3D" id="2.60.120.200">
    <property type="match status" value="1"/>
</dbReference>
<accession>A0A4R8MFN8</accession>
<evidence type="ECO:0000313" key="5">
    <source>
        <dbReference type="Proteomes" id="UP000029644"/>
    </source>
</evidence>
<dbReference type="SUPFAM" id="SSF49899">
    <property type="entry name" value="Concanavalin A-like lectins/glucanases"/>
    <property type="match status" value="1"/>
</dbReference>
<evidence type="ECO:0000259" key="2">
    <source>
        <dbReference type="Pfam" id="PF08787"/>
    </source>
</evidence>
<feature type="signal peptide" evidence="1">
    <location>
        <begin position="1"/>
        <end position="22"/>
    </location>
</feature>
<dbReference type="RefSeq" id="WP_042504684.1">
    <property type="nucleotide sequence ID" value="NZ_BBNQ01000008.1"/>
</dbReference>
<name>A0A090VHI9_9FLAO</name>
<feature type="domain" description="Alginate lyase 2" evidence="2">
    <location>
        <begin position="101"/>
        <end position="262"/>
    </location>
</feature>
<dbReference type="Proteomes" id="UP000294824">
    <property type="component" value="Unassembled WGS sequence"/>
</dbReference>
<dbReference type="GO" id="GO:0005975">
    <property type="term" value="P:carbohydrate metabolic process"/>
    <property type="evidence" value="ECO:0007669"/>
    <property type="project" value="UniProtKB-ARBA"/>
</dbReference>
<keyword evidence="1" id="KW-0732">Signal</keyword>
<evidence type="ECO:0000256" key="1">
    <source>
        <dbReference type="SAM" id="SignalP"/>
    </source>
</evidence>
<dbReference type="PROSITE" id="PS51257">
    <property type="entry name" value="PROKAR_LIPOPROTEIN"/>
    <property type="match status" value="1"/>
</dbReference>
<keyword evidence="4" id="KW-0456">Lyase</keyword>
<dbReference type="AlphaFoldDB" id="A0A090VHI9"/>
<proteinExistence type="predicted"/>
<feature type="chain" id="PRO_5044540289" evidence="1">
    <location>
        <begin position="23"/>
        <end position="267"/>
    </location>
</feature>
<dbReference type="EMBL" id="SORL01000008">
    <property type="protein sequence ID" value="TDY62686.1"/>
    <property type="molecule type" value="Genomic_DNA"/>
</dbReference>
<dbReference type="InterPro" id="IPR014895">
    <property type="entry name" value="Alginate_lyase_2"/>
</dbReference>
<comment type="caution">
    <text evidence="3">The sequence shown here is derived from an EMBL/GenBank/DDBJ whole genome shotgun (WGS) entry which is preliminary data.</text>
</comment>
<dbReference type="OrthoDB" id="1454787at2"/>
<organism evidence="3 5">
    <name type="scientific">Algibacter lectus</name>
    <dbReference type="NCBI Taxonomy" id="221126"/>
    <lineage>
        <taxon>Bacteria</taxon>
        <taxon>Pseudomonadati</taxon>
        <taxon>Bacteroidota</taxon>
        <taxon>Flavobacteriia</taxon>
        <taxon>Flavobacteriales</taxon>
        <taxon>Flavobacteriaceae</taxon>
        <taxon>Algibacter</taxon>
    </lineage>
</organism>
<evidence type="ECO:0000313" key="4">
    <source>
        <dbReference type="EMBL" id="TDY62686.1"/>
    </source>
</evidence>